<gene>
    <name evidence="1" type="ORF">ABC974_11560</name>
</gene>
<accession>A0ABU9Y386</accession>
<proteinExistence type="predicted"/>
<evidence type="ECO:0000313" key="1">
    <source>
        <dbReference type="EMBL" id="MEN2790265.1"/>
    </source>
</evidence>
<keyword evidence="2" id="KW-1185">Reference proteome</keyword>
<dbReference type="RefSeq" id="WP_343889059.1">
    <property type="nucleotide sequence ID" value="NZ_BAAAEH010000016.1"/>
</dbReference>
<evidence type="ECO:0000313" key="2">
    <source>
        <dbReference type="Proteomes" id="UP001419910"/>
    </source>
</evidence>
<comment type="caution">
    <text evidence="1">The sequence shown here is derived from an EMBL/GenBank/DDBJ whole genome shotgun (WGS) entry which is preliminary data.</text>
</comment>
<reference evidence="1 2" key="1">
    <citation type="submission" date="2024-05" db="EMBL/GenBank/DDBJ databases">
        <authorList>
            <person name="Liu Q."/>
            <person name="Xin Y.-H."/>
        </authorList>
    </citation>
    <scope>NUCLEOTIDE SEQUENCE [LARGE SCALE GENOMIC DNA]</scope>
    <source>
        <strain evidence="1 2">CGMCC 1.10181</strain>
    </source>
</reference>
<dbReference type="Proteomes" id="UP001419910">
    <property type="component" value="Unassembled WGS sequence"/>
</dbReference>
<organism evidence="1 2">
    <name type="scientific">Sphingomonas oligophenolica</name>
    <dbReference type="NCBI Taxonomy" id="301154"/>
    <lineage>
        <taxon>Bacteria</taxon>
        <taxon>Pseudomonadati</taxon>
        <taxon>Pseudomonadota</taxon>
        <taxon>Alphaproteobacteria</taxon>
        <taxon>Sphingomonadales</taxon>
        <taxon>Sphingomonadaceae</taxon>
        <taxon>Sphingomonas</taxon>
    </lineage>
</organism>
<sequence length="127" mass="13826">MKRSDLIDFKRSEKGVGGGSSDAASKSPYARVLLINELISTAYKVILKTVRAHCEAAAIINQQQILKSRGRFHPGFTVAATSIVVPAYGGNARRCAGTINPKLGFRTSHAFNYQPFHWQNTSPSTTC</sequence>
<protein>
    <submittedName>
        <fullName evidence="1">Uncharacterized protein</fullName>
    </submittedName>
</protein>
<dbReference type="EMBL" id="JBDIME010000008">
    <property type="protein sequence ID" value="MEN2790265.1"/>
    <property type="molecule type" value="Genomic_DNA"/>
</dbReference>
<name>A0ABU9Y386_9SPHN</name>